<dbReference type="Proteomes" id="UP000576225">
    <property type="component" value="Unassembled WGS sequence"/>
</dbReference>
<keyword evidence="2" id="KW-0645">Protease</keyword>
<accession>A0A2U1ATV8</accession>
<keyword evidence="1" id="KW-0732">Signal</keyword>
<protein>
    <submittedName>
        <fullName evidence="2">Carboxypeptidase regulatory-like domain-containing protein</fullName>
    </submittedName>
</protein>
<feature type="signal peptide" evidence="1">
    <location>
        <begin position="1"/>
        <end position="23"/>
    </location>
</feature>
<dbReference type="Proteomes" id="UP000245959">
    <property type="component" value="Unassembled WGS sequence"/>
</dbReference>
<feature type="chain" id="PRO_5036052114" evidence="1">
    <location>
        <begin position="24"/>
        <end position="180"/>
    </location>
</feature>
<organism evidence="3 4">
    <name type="scientific">Victivallis vadensis</name>
    <dbReference type="NCBI Taxonomy" id="172901"/>
    <lineage>
        <taxon>Bacteria</taxon>
        <taxon>Pseudomonadati</taxon>
        <taxon>Lentisphaerota</taxon>
        <taxon>Lentisphaeria</taxon>
        <taxon>Victivallales</taxon>
        <taxon>Victivallaceae</taxon>
        <taxon>Victivallis</taxon>
    </lineage>
</organism>
<evidence type="ECO:0000256" key="1">
    <source>
        <dbReference type="SAM" id="SignalP"/>
    </source>
</evidence>
<dbReference type="EMBL" id="QEKH01000019">
    <property type="protein sequence ID" value="PVY39840.1"/>
    <property type="molecule type" value="Genomic_DNA"/>
</dbReference>
<keyword evidence="2" id="KW-0378">Hydrolase</keyword>
<evidence type="ECO:0000313" key="5">
    <source>
        <dbReference type="Proteomes" id="UP000576225"/>
    </source>
</evidence>
<dbReference type="AlphaFoldDB" id="A0A2U1ATV8"/>
<evidence type="ECO:0000313" key="2">
    <source>
        <dbReference type="EMBL" id="NMD85865.1"/>
    </source>
</evidence>
<sequence length="180" mass="20673">MNMKKLFLIFLFSVMLFQTGCIIAPMPTCWYPELSGQLTDALGKPLAGVEITFSCWGIKESTQKTTTAEDGSFTVGPARFWSYIIHIGSPCLYPNPPRPDSNALYMTFSTGDFHGVLLWHEYRDHPPLPPRIFELWTTRTMNGQKQIFEQDYRVEQIDHLTKSILIKSPDIHILLHPVER</sequence>
<dbReference type="OrthoDB" id="9768177at2"/>
<name>A0A2U1ATV8_9BACT</name>
<reference evidence="2 5" key="2">
    <citation type="submission" date="2020-04" db="EMBL/GenBank/DDBJ databases">
        <authorList>
            <person name="Hitch T.C.A."/>
            <person name="Wylensek D."/>
            <person name="Clavel T."/>
        </authorList>
    </citation>
    <scope>NUCLEOTIDE SEQUENCE [LARGE SCALE GENOMIC DNA]</scope>
    <source>
        <strain evidence="2 5">COR2-253-APC-1A</strain>
    </source>
</reference>
<dbReference type="RefSeq" id="WP_147835292.1">
    <property type="nucleotide sequence ID" value="NZ_CABMMC010000004.1"/>
</dbReference>
<proteinExistence type="predicted"/>
<evidence type="ECO:0000313" key="4">
    <source>
        <dbReference type="Proteomes" id="UP000245959"/>
    </source>
</evidence>
<gene>
    <name evidence="3" type="ORF">C8D82_11981</name>
    <name evidence="2" type="ORF">HF882_04630</name>
</gene>
<keyword evidence="4" id="KW-1185">Reference proteome</keyword>
<evidence type="ECO:0000313" key="3">
    <source>
        <dbReference type="EMBL" id="PVY39840.1"/>
    </source>
</evidence>
<comment type="caution">
    <text evidence="3">The sequence shown here is derived from an EMBL/GenBank/DDBJ whole genome shotgun (WGS) entry which is preliminary data.</text>
</comment>
<reference evidence="3 4" key="1">
    <citation type="submission" date="2018-04" db="EMBL/GenBank/DDBJ databases">
        <title>Genomic Encyclopedia of Type Strains, Phase IV (KMG-IV): sequencing the most valuable type-strain genomes for metagenomic binning, comparative biology and taxonomic classification.</title>
        <authorList>
            <person name="Goeker M."/>
        </authorList>
    </citation>
    <scope>NUCLEOTIDE SEQUENCE [LARGE SCALE GENOMIC DNA]</scope>
    <source>
        <strain evidence="3 4">DSM 14823</strain>
    </source>
</reference>
<dbReference type="GO" id="GO:0004180">
    <property type="term" value="F:carboxypeptidase activity"/>
    <property type="evidence" value="ECO:0007669"/>
    <property type="project" value="UniProtKB-KW"/>
</dbReference>
<dbReference type="GeneID" id="78297457"/>
<keyword evidence="2" id="KW-0121">Carboxypeptidase</keyword>
<dbReference type="EMBL" id="JABAEW010000006">
    <property type="protein sequence ID" value="NMD85865.1"/>
    <property type="molecule type" value="Genomic_DNA"/>
</dbReference>